<dbReference type="InterPro" id="IPR010129">
    <property type="entry name" value="T1SS_HlyD"/>
</dbReference>
<reference evidence="13" key="2">
    <citation type="submission" date="2020-09" db="EMBL/GenBank/DDBJ databases">
        <authorList>
            <person name="Sun Q."/>
            <person name="Sedlacek I."/>
        </authorList>
    </citation>
    <scope>NUCLEOTIDE SEQUENCE</scope>
    <source>
        <strain evidence="13">CCM 7684</strain>
    </source>
</reference>
<name>A0A8J2VNW4_9RHOB</name>
<evidence type="ECO:0000256" key="8">
    <source>
        <dbReference type="ARBA" id="ARBA00023136"/>
    </source>
</evidence>
<feature type="domain" description="AprE-like long alpha-helical hairpin" evidence="11">
    <location>
        <begin position="93"/>
        <end position="280"/>
    </location>
</feature>
<dbReference type="GO" id="GO:0015031">
    <property type="term" value="P:protein transport"/>
    <property type="evidence" value="ECO:0007669"/>
    <property type="project" value="InterPro"/>
</dbReference>
<sequence>MHSEQIETSISRSLRMQLFGALAVVTALAGGFGGVAAYAEISGAVIGSGTIIVAGRAKEVQHAEGGIIGTISVREGERVEAGKTLFQLDGTAVRANLGIVESQLKQLLAQEARLLTEQGRLDAISFPEELAGEEADVSLLRRGQIELMNARRATLIGRKAQVDEQARQFEEKIAALTAEQEAVNENISLLDEQLVDVSYLNKRGLLVDSQLIAVKRERASLMGKLASLKAEVVEAKQAISERKIQKAQIDEEFLEQVLTELDQKRVEIARLRQEKVAALDRLERIDIRSPMAGYVHQLAVHTVGRVITPGETLLQIIPDDDDLLIEAKLNPTDIDSVHRGQIARVRMTGLDQRITPQLTTSVLSVSPDLTMDPKTGMSYYTARLALAEGELAKLERQELRPGMPVEVFVETNMRTVLSYLAKPLQDQIAHAMREN</sequence>
<dbReference type="InterPro" id="IPR058781">
    <property type="entry name" value="HH_AprE-like"/>
</dbReference>
<comment type="similarity">
    <text evidence="2 9">Belongs to the membrane fusion protein (MFP) (TC 8.A.1) family.</text>
</comment>
<keyword evidence="4 9" id="KW-1003">Cell membrane</keyword>
<keyword evidence="5 9" id="KW-0997">Cell inner membrane</keyword>
<accession>A0A8J2VNW4</accession>
<dbReference type="EMBL" id="BMCP01000001">
    <property type="protein sequence ID" value="GGE31797.1"/>
    <property type="molecule type" value="Genomic_DNA"/>
</dbReference>
<dbReference type="Pfam" id="PF26002">
    <property type="entry name" value="Beta-barrel_AprE"/>
    <property type="match status" value="1"/>
</dbReference>
<comment type="caution">
    <text evidence="13">The sequence shown here is derived from an EMBL/GenBank/DDBJ whole genome shotgun (WGS) entry which is preliminary data.</text>
</comment>
<dbReference type="AlphaFoldDB" id="A0A8J2VNW4"/>
<organism evidence="13 14">
    <name type="scientific">Agaricicola taiwanensis</name>
    <dbReference type="NCBI Taxonomy" id="591372"/>
    <lineage>
        <taxon>Bacteria</taxon>
        <taxon>Pseudomonadati</taxon>
        <taxon>Pseudomonadota</taxon>
        <taxon>Alphaproteobacteria</taxon>
        <taxon>Rhodobacterales</taxon>
        <taxon>Paracoccaceae</taxon>
        <taxon>Agaricicola</taxon>
    </lineage>
</organism>
<evidence type="ECO:0000256" key="7">
    <source>
        <dbReference type="ARBA" id="ARBA00022989"/>
    </source>
</evidence>
<evidence type="ECO:0000256" key="10">
    <source>
        <dbReference type="SAM" id="Coils"/>
    </source>
</evidence>
<evidence type="ECO:0000256" key="4">
    <source>
        <dbReference type="ARBA" id="ARBA00022475"/>
    </source>
</evidence>
<keyword evidence="3 9" id="KW-0813">Transport</keyword>
<comment type="subcellular location">
    <subcellularLocation>
        <location evidence="1 9">Cell inner membrane</location>
        <topology evidence="1 9">Single-pass membrane protein</topology>
    </subcellularLocation>
</comment>
<evidence type="ECO:0000256" key="3">
    <source>
        <dbReference type="ARBA" id="ARBA00022448"/>
    </source>
</evidence>
<feature type="coiled-coil region" evidence="10">
    <location>
        <begin position="159"/>
        <end position="288"/>
    </location>
</feature>
<dbReference type="PANTHER" id="PTHR30386">
    <property type="entry name" value="MEMBRANE FUSION SUBUNIT OF EMRAB-TOLC MULTIDRUG EFFLUX PUMP"/>
    <property type="match status" value="1"/>
</dbReference>
<dbReference type="SUPFAM" id="SSF111369">
    <property type="entry name" value="HlyD-like secretion proteins"/>
    <property type="match status" value="1"/>
</dbReference>
<dbReference type="RefSeq" id="WP_188408231.1">
    <property type="nucleotide sequence ID" value="NZ_BMCP01000001.1"/>
</dbReference>
<dbReference type="NCBIfam" id="TIGR01843">
    <property type="entry name" value="type_I_hlyD"/>
    <property type="match status" value="1"/>
</dbReference>
<proteinExistence type="inferred from homology"/>
<reference evidence="13" key="1">
    <citation type="journal article" date="2014" name="Int. J. Syst. Evol. Microbiol.">
        <title>Complete genome sequence of Corynebacterium casei LMG S-19264T (=DSM 44701T), isolated from a smear-ripened cheese.</title>
        <authorList>
            <consortium name="US DOE Joint Genome Institute (JGI-PGF)"/>
            <person name="Walter F."/>
            <person name="Albersmeier A."/>
            <person name="Kalinowski J."/>
            <person name="Ruckert C."/>
        </authorList>
    </citation>
    <scope>NUCLEOTIDE SEQUENCE</scope>
    <source>
        <strain evidence="13">CCM 7684</strain>
    </source>
</reference>
<dbReference type="Proteomes" id="UP000602745">
    <property type="component" value="Unassembled WGS sequence"/>
</dbReference>
<keyword evidence="6" id="KW-0812">Transmembrane</keyword>
<evidence type="ECO:0000256" key="6">
    <source>
        <dbReference type="ARBA" id="ARBA00022692"/>
    </source>
</evidence>
<evidence type="ECO:0000313" key="14">
    <source>
        <dbReference type="Proteomes" id="UP000602745"/>
    </source>
</evidence>
<evidence type="ECO:0000259" key="11">
    <source>
        <dbReference type="Pfam" id="PF25994"/>
    </source>
</evidence>
<dbReference type="Pfam" id="PF25994">
    <property type="entry name" value="HH_AprE"/>
    <property type="match status" value="1"/>
</dbReference>
<evidence type="ECO:0000256" key="5">
    <source>
        <dbReference type="ARBA" id="ARBA00022519"/>
    </source>
</evidence>
<keyword evidence="7" id="KW-1133">Transmembrane helix</keyword>
<dbReference type="Gene3D" id="2.40.50.100">
    <property type="match status" value="1"/>
</dbReference>
<keyword evidence="8" id="KW-0472">Membrane</keyword>
<evidence type="ECO:0000256" key="2">
    <source>
        <dbReference type="ARBA" id="ARBA00009477"/>
    </source>
</evidence>
<keyword evidence="14" id="KW-1185">Reference proteome</keyword>
<dbReference type="InterPro" id="IPR058982">
    <property type="entry name" value="Beta-barrel_AprE"/>
</dbReference>
<evidence type="ECO:0000259" key="12">
    <source>
        <dbReference type="Pfam" id="PF26002"/>
    </source>
</evidence>
<evidence type="ECO:0000256" key="1">
    <source>
        <dbReference type="ARBA" id="ARBA00004377"/>
    </source>
</evidence>
<evidence type="ECO:0000313" key="13">
    <source>
        <dbReference type="EMBL" id="GGE31797.1"/>
    </source>
</evidence>
<dbReference type="PANTHER" id="PTHR30386:SF17">
    <property type="entry name" value="ALKALINE PROTEASE SECRETION PROTEIN APRE"/>
    <property type="match status" value="1"/>
</dbReference>
<protein>
    <recommendedName>
        <fullName evidence="9">Membrane fusion protein (MFP) family protein</fullName>
    </recommendedName>
</protein>
<gene>
    <name evidence="13" type="ORF">GCM10007276_06240</name>
</gene>
<dbReference type="GO" id="GO:0005886">
    <property type="term" value="C:plasma membrane"/>
    <property type="evidence" value="ECO:0007669"/>
    <property type="project" value="UniProtKB-SubCell"/>
</dbReference>
<evidence type="ECO:0000256" key="9">
    <source>
        <dbReference type="RuleBase" id="RU365093"/>
    </source>
</evidence>
<dbReference type="Gene3D" id="2.40.30.170">
    <property type="match status" value="1"/>
</dbReference>
<keyword evidence="10" id="KW-0175">Coiled coil</keyword>
<dbReference type="InterPro" id="IPR050739">
    <property type="entry name" value="MFP"/>
</dbReference>
<dbReference type="PRINTS" id="PR01490">
    <property type="entry name" value="RTXTOXIND"/>
</dbReference>
<feature type="domain" description="AprE-like beta-barrel" evidence="12">
    <location>
        <begin position="323"/>
        <end position="411"/>
    </location>
</feature>